<dbReference type="EMBL" id="MU004488">
    <property type="protein sequence ID" value="KAF2649533.1"/>
    <property type="molecule type" value="Genomic_DNA"/>
</dbReference>
<protein>
    <submittedName>
        <fullName evidence="1">Uncharacterized protein</fullName>
    </submittedName>
</protein>
<gene>
    <name evidence="1" type="ORF">K491DRAFT_198705</name>
</gene>
<keyword evidence="2" id="KW-1185">Reference proteome</keyword>
<evidence type="ECO:0000313" key="1">
    <source>
        <dbReference type="EMBL" id="KAF2649533.1"/>
    </source>
</evidence>
<sequence length="115" mass="13072">MRVIAIAAFGVILPWPSYQLHAVLRNCERSDPTPPCYSFAARRAKDIPLLLVNFLHYSQDETLCPREALSNLLSYAQPRNDTLPVGWVTLAGSRVLRRVRVLRRQYTCGLCGRQC</sequence>
<evidence type="ECO:0000313" key="2">
    <source>
        <dbReference type="Proteomes" id="UP000799324"/>
    </source>
</evidence>
<organism evidence="1 2">
    <name type="scientific">Lophiostoma macrostomum CBS 122681</name>
    <dbReference type="NCBI Taxonomy" id="1314788"/>
    <lineage>
        <taxon>Eukaryota</taxon>
        <taxon>Fungi</taxon>
        <taxon>Dikarya</taxon>
        <taxon>Ascomycota</taxon>
        <taxon>Pezizomycotina</taxon>
        <taxon>Dothideomycetes</taxon>
        <taxon>Pleosporomycetidae</taxon>
        <taxon>Pleosporales</taxon>
        <taxon>Lophiostomataceae</taxon>
        <taxon>Lophiostoma</taxon>
    </lineage>
</organism>
<dbReference type="AlphaFoldDB" id="A0A6A6SSJ2"/>
<name>A0A6A6SSJ2_9PLEO</name>
<reference evidence="1" key="1">
    <citation type="journal article" date="2020" name="Stud. Mycol.">
        <title>101 Dothideomycetes genomes: a test case for predicting lifestyles and emergence of pathogens.</title>
        <authorList>
            <person name="Haridas S."/>
            <person name="Albert R."/>
            <person name="Binder M."/>
            <person name="Bloem J."/>
            <person name="Labutti K."/>
            <person name="Salamov A."/>
            <person name="Andreopoulos B."/>
            <person name="Baker S."/>
            <person name="Barry K."/>
            <person name="Bills G."/>
            <person name="Bluhm B."/>
            <person name="Cannon C."/>
            <person name="Castanera R."/>
            <person name="Culley D."/>
            <person name="Daum C."/>
            <person name="Ezra D."/>
            <person name="Gonzalez J."/>
            <person name="Henrissat B."/>
            <person name="Kuo A."/>
            <person name="Liang C."/>
            <person name="Lipzen A."/>
            <person name="Lutzoni F."/>
            <person name="Magnuson J."/>
            <person name="Mondo S."/>
            <person name="Nolan M."/>
            <person name="Ohm R."/>
            <person name="Pangilinan J."/>
            <person name="Park H.-J."/>
            <person name="Ramirez L."/>
            <person name="Alfaro M."/>
            <person name="Sun H."/>
            <person name="Tritt A."/>
            <person name="Yoshinaga Y."/>
            <person name="Zwiers L.-H."/>
            <person name="Turgeon B."/>
            <person name="Goodwin S."/>
            <person name="Spatafora J."/>
            <person name="Crous P."/>
            <person name="Grigoriev I."/>
        </authorList>
    </citation>
    <scope>NUCLEOTIDE SEQUENCE</scope>
    <source>
        <strain evidence="1">CBS 122681</strain>
    </source>
</reference>
<proteinExistence type="predicted"/>
<dbReference type="Proteomes" id="UP000799324">
    <property type="component" value="Unassembled WGS sequence"/>
</dbReference>
<accession>A0A6A6SSJ2</accession>